<feature type="transmembrane region" description="Helical" evidence="1">
    <location>
        <begin position="228"/>
        <end position="248"/>
    </location>
</feature>
<evidence type="ECO:0000313" key="2">
    <source>
        <dbReference type="EMBL" id="SHE55004.1"/>
    </source>
</evidence>
<keyword evidence="1" id="KW-1133">Transmembrane helix</keyword>
<dbReference type="Proteomes" id="UP000184251">
    <property type="component" value="Unassembled WGS sequence"/>
</dbReference>
<protein>
    <recommendedName>
        <fullName evidence="4">Membrane domain of glycerophosphoryl diester phosphodiesterase</fullName>
    </recommendedName>
</protein>
<feature type="transmembrane region" description="Helical" evidence="1">
    <location>
        <begin position="142"/>
        <end position="166"/>
    </location>
</feature>
<organism evidence="2 3">
    <name type="scientific">Alkalibacter saccharofermentans DSM 14828</name>
    <dbReference type="NCBI Taxonomy" id="1120975"/>
    <lineage>
        <taxon>Bacteria</taxon>
        <taxon>Bacillati</taxon>
        <taxon>Bacillota</taxon>
        <taxon>Clostridia</taxon>
        <taxon>Eubacteriales</taxon>
        <taxon>Eubacteriaceae</taxon>
        <taxon>Alkalibacter</taxon>
    </lineage>
</organism>
<evidence type="ECO:0008006" key="4">
    <source>
        <dbReference type="Google" id="ProtNLM"/>
    </source>
</evidence>
<accession>A0A1M4UEA2</accession>
<proteinExistence type="predicted"/>
<keyword evidence="3" id="KW-1185">Reference proteome</keyword>
<feature type="transmembrane region" description="Helical" evidence="1">
    <location>
        <begin position="109"/>
        <end position="130"/>
    </location>
</feature>
<reference evidence="2 3" key="1">
    <citation type="submission" date="2016-11" db="EMBL/GenBank/DDBJ databases">
        <authorList>
            <person name="Jaros S."/>
            <person name="Januszkiewicz K."/>
            <person name="Wedrychowicz H."/>
        </authorList>
    </citation>
    <scope>NUCLEOTIDE SEQUENCE [LARGE SCALE GENOMIC DNA]</scope>
    <source>
        <strain evidence="2 3">DSM 14828</strain>
    </source>
</reference>
<dbReference type="EMBL" id="FQTU01000003">
    <property type="protein sequence ID" value="SHE55004.1"/>
    <property type="molecule type" value="Genomic_DNA"/>
</dbReference>
<sequence>MLDQLYSKKILTLKEHLLVTIGIIKSSISIFLYLAAIPFISYSFLFIYMGDGTVEAVLAIPDSIITTIFLLNFVVFLIMIPFVMIVSRNFIENRKFAFLEIFVLIGQKLFMLLTGFLMLLLGFFALSLLAGSLFSLFSNSVVFMMVYIAIMLSAYMNVIFWSHFVVLENTRVREGFVKSHQLLKRYAKHMLLNLLIVVSSVFLILNGVDYLLSLVIRNAMISNLTMAFLQSILLIITQVFITSMFINFTKQSKLI</sequence>
<gene>
    <name evidence="2" type="ORF">SAMN02746064_00737</name>
</gene>
<feature type="transmembrane region" description="Helical" evidence="1">
    <location>
        <begin position="186"/>
        <end position="208"/>
    </location>
</feature>
<keyword evidence="1" id="KW-0812">Transmembrane</keyword>
<dbReference type="RefSeq" id="WP_073269730.1">
    <property type="nucleotide sequence ID" value="NZ_FQTU01000003.1"/>
</dbReference>
<name>A0A1M4UEA2_9FIRM</name>
<dbReference type="STRING" id="1120975.SAMN02746064_00737"/>
<feature type="transmembrane region" description="Helical" evidence="1">
    <location>
        <begin position="30"/>
        <end position="49"/>
    </location>
</feature>
<evidence type="ECO:0000256" key="1">
    <source>
        <dbReference type="SAM" id="Phobius"/>
    </source>
</evidence>
<evidence type="ECO:0000313" key="3">
    <source>
        <dbReference type="Proteomes" id="UP000184251"/>
    </source>
</evidence>
<feature type="transmembrane region" description="Helical" evidence="1">
    <location>
        <begin position="64"/>
        <end position="88"/>
    </location>
</feature>
<dbReference type="AlphaFoldDB" id="A0A1M4UEA2"/>
<keyword evidence="1" id="KW-0472">Membrane</keyword>